<proteinExistence type="predicted"/>
<reference evidence="1 2" key="1">
    <citation type="journal article" date="2013" name="Genome Announc.">
        <title>Draft Genome Sequence of Sphingobium ummariense Strain RL-3, a Hexachlorocyclohexane-Degrading Bacterium.</title>
        <authorList>
            <person name="Kohli P."/>
            <person name="Dua A."/>
            <person name="Sangwan N."/>
            <person name="Oldach P."/>
            <person name="Khurana J.P."/>
            <person name="Lal R."/>
        </authorList>
    </citation>
    <scope>NUCLEOTIDE SEQUENCE [LARGE SCALE GENOMIC DNA]</scope>
    <source>
        <strain evidence="1 2">RL-3</strain>
    </source>
</reference>
<evidence type="ECO:0000313" key="2">
    <source>
        <dbReference type="Proteomes" id="UP000015523"/>
    </source>
</evidence>
<dbReference type="RefSeq" id="WP_021319784.1">
    <property type="nucleotide sequence ID" value="NZ_AUWY01000124.1"/>
</dbReference>
<organism evidence="1 2">
    <name type="scientific">Sphingobium ummariense RL-3</name>
    <dbReference type="NCBI Taxonomy" id="1346791"/>
    <lineage>
        <taxon>Bacteria</taxon>
        <taxon>Pseudomonadati</taxon>
        <taxon>Pseudomonadota</taxon>
        <taxon>Alphaproteobacteria</taxon>
        <taxon>Sphingomonadales</taxon>
        <taxon>Sphingomonadaceae</taxon>
        <taxon>Sphingobium</taxon>
    </lineage>
</organism>
<dbReference type="AlphaFoldDB" id="T0J0A9"/>
<accession>T0J0A9</accession>
<evidence type="ECO:0008006" key="3">
    <source>
        <dbReference type="Google" id="ProtNLM"/>
    </source>
</evidence>
<dbReference type="STRING" id="1346791.M529_21025"/>
<dbReference type="Proteomes" id="UP000015523">
    <property type="component" value="Unassembled WGS sequence"/>
</dbReference>
<gene>
    <name evidence="1" type="ORF">M529_21025</name>
</gene>
<name>T0J0A9_9SPHN</name>
<dbReference type="eggNOG" id="COG5662">
    <property type="taxonomic scope" value="Bacteria"/>
</dbReference>
<protein>
    <recommendedName>
        <fullName evidence="3">Anti-sigma factor</fullName>
    </recommendedName>
</protein>
<comment type="caution">
    <text evidence="1">The sequence shown here is derived from an EMBL/GenBank/DDBJ whole genome shotgun (WGS) entry which is preliminary data.</text>
</comment>
<evidence type="ECO:0000313" key="1">
    <source>
        <dbReference type="EMBL" id="EQB30227.1"/>
    </source>
</evidence>
<dbReference type="PATRIC" id="fig|1346791.3.peg.4068"/>
<keyword evidence="2" id="KW-1185">Reference proteome</keyword>
<dbReference type="EMBL" id="AUWY01000124">
    <property type="protein sequence ID" value="EQB30227.1"/>
    <property type="molecule type" value="Genomic_DNA"/>
</dbReference>
<dbReference type="OrthoDB" id="7502743at2"/>
<sequence length="231" mass="24622">MSMIDEAMLIAWVDGELDEVNRRRVERALADDPALAERAETHRRLRARLTDHFAPVGEEPVPDRFRTLLAESAAVVSMERPGRSRWRGWATGGAIAASLLLGLGLGRVSGGDGEPVGVRDGVMVAKGQLASVLDDQLAAAQDGAAVRIGLSFRRKGGGWCRSFEGEALAGVACREEQGWQVQQLVPGTGPETTYRQASSGDARVLATVDALREGPPADAAQEAAAREAGWR</sequence>